<accession>A0A1D7QNP9</accession>
<feature type="transmembrane region" description="Helical" evidence="1">
    <location>
        <begin position="43"/>
        <end position="64"/>
    </location>
</feature>
<keyword evidence="3" id="KW-1185">Reference proteome</keyword>
<evidence type="ECO:0000256" key="1">
    <source>
        <dbReference type="SAM" id="Phobius"/>
    </source>
</evidence>
<gene>
    <name evidence="2" type="ORF">BFS30_25720</name>
</gene>
<organism evidence="2 3">
    <name type="scientific">Pedobacter steynii</name>
    <dbReference type="NCBI Taxonomy" id="430522"/>
    <lineage>
        <taxon>Bacteria</taxon>
        <taxon>Pseudomonadati</taxon>
        <taxon>Bacteroidota</taxon>
        <taxon>Sphingobacteriia</taxon>
        <taxon>Sphingobacteriales</taxon>
        <taxon>Sphingobacteriaceae</taxon>
        <taxon>Pedobacter</taxon>
    </lineage>
</organism>
<feature type="transmembrane region" description="Helical" evidence="1">
    <location>
        <begin position="205"/>
        <end position="225"/>
    </location>
</feature>
<feature type="transmembrane region" description="Helical" evidence="1">
    <location>
        <begin position="172"/>
        <end position="193"/>
    </location>
</feature>
<evidence type="ECO:0000313" key="3">
    <source>
        <dbReference type="Proteomes" id="UP000094313"/>
    </source>
</evidence>
<dbReference type="AlphaFoldDB" id="A0A1D7QNP9"/>
<reference evidence="2 3" key="1">
    <citation type="submission" date="2016-08" db="EMBL/GenBank/DDBJ databases">
        <authorList>
            <person name="Seilhamer J.J."/>
        </authorList>
    </citation>
    <scope>NUCLEOTIDE SEQUENCE [LARGE SCALE GENOMIC DNA]</scope>
    <source>
        <strain evidence="2 3">DX4</strain>
    </source>
</reference>
<evidence type="ECO:0000313" key="2">
    <source>
        <dbReference type="EMBL" id="AOM80263.1"/>
    </source>
</evidence>
<name>A0A1D7QNP9_9SPHI</name>
<sequence length="326" mass="37782">MKRGALIFWMLYSLFFAVPFPMILYYSINNQDDINSLRDKNPWLALSLLVVSILLWCFLLMVFYRKWVLNVFVSKRNIEYLKQHGERREARILTATKLSKSNADYDTYELTLGFKNLVGTEIKQKSGVNDARPIERRFEVGKKVEILIDQEMKRIPYFILASTEATIHFSVVILRTLGWLLLLAAITGYYLYAYQSESQGMGWRFMSFGHPLIVCPLVLLSYKILVGLFSKLSGQADDAALIKFKGVQTTAKLINASQTGTYINEQPMILFDLEYTDDRQQKHRGNLKKIVNLLDLNMTKQEHIDIFYLKEKPERIAFASDLNEIS</sequence>
<keyword evidence="1" id="KW-1133">Transmembrane helix</keyword>
<proteinExistence type="predicted"/>
<keyword evidence="1" id="KW-0812">Transmembrane</keyword>
<dbReference type="KEGG" id="psty:BFS30_25720"/>
<dbReference type="EMBL" id="CP017141">
    <property type="protein sequence ID" value="AOM80263.1"/>
    <property type="molecule type" value="Genomic_DNA"/>
</dbReference>
<dbReference type="OrthoDB" id="662998at2"/>
<dbReference type="RefSeq" id="WP_069381925.1">
    <property type="nucleotide sequence ID" value="NZ_CP017141.1"/>
</dbReference>
<protein>
    <submittedName>
        <fullName evidence="2">Uncharacterized protein</fullName>
    </submittedName>
</protein>
<feature type="transmembrane region" description="Helical" evidence="1">
    <location>
        <begin position="7"/>
        <end position="28"/>
    </location>
</feature>
<dbReference type="Proteomes" id="UP000094313">
    <property type="component" value="Chromosome"/>
</dbReference>
<keyword evidence="1" id="KW-0472">Membrane</keyword>